<keyword evidence="3 5" id="KW-1133">Transmembrane helix</keyword>
<accession>A0ABV6SYF5</accession>
<feature type="domain" description="O-antigen ligase-related" evidence="6">
    <location>
        <begin position="188"/>
        <end position="308"/>
    </location>
</feature>
<evidence type="ECO:0000256" key="2">
    <source>
        <dbReference type="ARBA" id="ARBA00022692"/>
    </source>
</evidence>
<comment type="subcellular location">
    <subcellularLocation>
        <location evidence="1">Membrane</location>
        <topology evidence="1">Multi-pass membrane protein</topology>
    </subcellularLocation>
</comment>
<evidence type="ECO:0000256" key="1">
    <source>
        <dbReference type="ARBA" id="ARBA00004141"/>
    </source>
</evidence>
<evidence type="ECO:0000313" key="8">
    <source>
        <dbReference type="Proteomes" id="UP001589898"/>
    </source>
</evidence>
<name>A0ABV6SYF5_9GAMM</name>
<evidence type="ECO:0000256" key="5">
    <source>
        <dbReference type="SAM" id="Phobius"/>
    </source>
</evidence>
<feature type="transmembrane region" description="Helical" evidence="5">
    <location>
        <begin position="374"/>
        <end position="393"/>
    </location>
</feature>
<feature type="transmembrane region" description="Helical" evidence="5">
    <location>
        <begin position="106"/>
        <end position="125"/>
    </location>
</feature>
<organism evidence="7 8">
    <name type="scientific">Luteimonas padinae</name>
    <dbReference type="NCBI Taxonomy" id="1714359"/>
    <lineage>
        <taxon>Bacteria</taxon>
        <taxon>Pseudomonadati</taxon>
        <taxon>Pseudomonadota</taxon>
        <taxon>Gammaproteobacteria</taxon>
        <taxon>Lysobacterales</taxon>
        <taxon>Lysobacteraceae</taxon>
        <taxon>Luteimonas</taxon>
    </lineage>
</organism>
<evidence type="ECO:0000256" key="3">
    <source>
        <dbReference type="ARBA" id="ARBA00022989"/>
    </source>
</evidence>
<dbReference type="Pfam" id="PF04932">
    <property type="entry name" value="Wzy_C"/>
    <property type="match status" value="1"/>
</dbReference>
<evidence type="ECO:0000313" key="7">
    <source>
        <dbReference type="EMBL" id="MFC0718144.1"/>
    </source>
</evidence>
<dbReference type="RefSeq" id="WP_189494327.1">
    <property type="nucleotide sequence ID" value="NZ_BMZT01000001.1"/>
</dbReference>
<evidence type="ECO:0000256" key="4">
    <source>
        <dbReference type="ARBA" id="ARBA00023136"/>
    </source>
</evidence>
<evidence type="ECO:0000259" key="6">
    <source>
        <dbReference type="Pfam" id="PF04932"/>
    </source>
</evidence>
<dbReference type="InterPro" id="IPR007016">
    <property type="entry name" value="O-antigen_ligase-rel_domated"/>
</dbReference>
<dbReference type="EMBL" id="JBHLTF010000031">
    <property type="protein sequence ID" value="MFC0718144.1"/>
    <property type="molecule type" value="Genomic_DNA"/>
</dbReference>
<feature type="transmembrane region" description="Helical" evidence="5">
    <location>
        <begin position="184"/>
        <end position="217"/>
    </location>
</feature>
<feature type="transmembrane region" description="Helical" evidence="5">
    <location>
        <begin position="223"/>
        <end position="239"/>
    </location>
</feature>
<protein>
    <submittedName>
        <fullName evidence="7">O-antigen ligase family protein</fullName>
    </submittedName>
</protein>
<keyword evidence="2 5" id="KW-0812">Transmembrane</keyword>
<dbReference type="PANTHER" id="PTHR37422">
    <property type="entry name" value="TEICHURONIC ACID BIOSYNTHESIS PROTEIN TUAE"/>
    <property type="match status" value="1"/>
</dbReference>
<comment type="caution">
    <text evidence="7">The sequence shown here is derived from an EMBL/GenBank/DDBJ whole genome shotgun (WGS) entry which is preliminary data.</text>
</comment>
<feature type="transmembrane region" description="Helical" evidence="5">
    <location>
        <begin position="81"/>
        <end position="99"/>
    </location>
</feature>
<keyword evidence="4 5" id="KW-0472">Membrane</keyword>
<keyword evidence="7" id="KW-0436">Ligase</keyword>
<feature type="transmembrane region" description="Helical" evidence="5">
    <location>
        <begin position="399"/>
        <end position="415"/>
    </location>
</feature>
<feature type="transmembrane region" description="Helical" evidence="5">
    <location>
        <begin position="435"/>
        <end position="455"/>
    </location>
</feature>
<feature type="transmembrane region" description="Helical" evidence="5">
    <location>
        <begin position="157"/>
        <end position="177"/>
    </location>
</feature>
<keyword evidence="8" id="KW-1185">Reference proteome</keyword>
<feature type="transmembrane region" description="Helical" evidence="5">
    <location>
        <begin position="300"/>
        <end position="319"/>
    </location>
</feature>
<sequence>MPAFVFISLYLLLVLVRPQEYPQMAGAGIPLLPIALVAALLAWLFSRDKRFDEPQYLILPVFVLVTSLSIALNGWVGGAMAQFTLFAPSLVAFVVLANSTTTPRRMVWVMVLFAGSAALMALHGVRQKADGVGWTGMPLVDDGRIQYLGIFSDPNDLAMLFVICLPMALHLAARGGLLGLRRLLWLAVAGLLVYGVYLTNSRGGMLALAAMVGAWLWMRRGPASALVVAASGLVMMRMLPSRLNELDVAERSASGRVEAWYEGIQMFLGSPLYGVGTGNFTAYHHLTAHNSLVLVLAENGVVGFALWFAFVGYCFWMMLRILRQAPAGSYPGQKEAWGEAEPDPSSGGAPGDGAIVPGSALDAALVEQWRQDRAVALVLLVSLVGFAATAFFLSRSYIILLYLLAAIVVAHSTAVRERFPAVPAFHLAGDIPRWAVLSGLAAAGFYLVVRVLLMLS</sequence>
<dbReference type="GO" id="GO:0016874">
    <property type="term" value="F:ligase activity"/>
    <property type="evidence" value="ECO:0007669"/>
    <property type="project" value="UniProtKB-KW"/>
</dbReference>
<reference evidence="7 8" key="1">
    <citation type="submission" date="2024-09" db="EMBL/GenBank/DDBJ databases">
        <authorList>
            <person name="Sun Q."/>
            <person name="Mori K."/>
        </authorList>
    </citation>
    <scope>NUCLEOTIDE SEQUENCE [LARGE SCALE GENOMIC DNA]</scope>
    <source>
        <strain evidence="7 8">KCTC 52403</strain>
    </source>
</reference>
<feature type="transmembrane region" description="Helical" evidence="5">
    <location>
        <begin position="28"/>
        <end position="45"/>
    </location>
</feature>
<proteinExistence type="predicted"/>
<feature type="transmembrane region" description="Helical" evidence="5">
    <location>
        <begin position="57"/>
        <end position="75"/>
    </location>
</feature>
<dbReference type="InterPro" id="IPR051533">
    <property type="entry name" value="WaaL-like"/>
</dbReference>
<dbReference type="Proteomes" id="UP001589898">
    <property type="component" value="Unassembled WGS sequence"/>
</dbReference>
<gene>
    <name evidence="7" type="ORF">ACFFFU_10340</name>
</gene>
<dbReference type="PANTHER" id="PTHR37422:SF13">
    <property type="entry name" value="LIPOPOLYSACCHARIDE BIOSYNTHESIS PROTEIN PA4999-RELATED"/>
    <property type="match status" value="1"/>
</dbReference>